<gene>
    <name evidence="1" type="ORF">ADFLV_1930</name>
</gene>
<protein>
    <submittedName>
        <fullName evidence="1">Uncharacterized protein</fullName>
    </submittedName>
</protein>
<dbReference type="InterPro" id="IPR011322">
    <property type="entry name" value="N-reg_PII-like_a/b"/>
</dbReference>
<dbReference type="EMBL" id="CP053835">
    <property type="protein sequence ID" value="QKF77947.1"/>
    <property type="molecule type" value="Genomic_DNA"/>
</dbReference>
<proteinExistence type="predicted"/>
<reference evidence="1 2" key="1">
    <citation type="submission" date="2020-05" db="EMBL/GenBank/DDBJ databases">
        <title>Complete genome sequencing of Campylobacter and Arcobacter type strains.</title>
        <authorList>
            <person name="Miller W.G."/>
            <person name="Yee E."/>
        </authorList>
    </citation>
    <scope>NUCLEOTIDE SEQUENCE [LARGE SCALE GENOMIC DNA]</scope>
    <source>
        <strain evidence="1 2">LMG 25694</strain>
    </source>
</reference>
<dbReference type="AlphaFoldDB" id="A0AAE7E727"/>
<dbReference type="Gene3D" id="3.30.70.120">
    <property type="match status" value="1"/>
</dbReference>
<dbReference type="KEGG" id="adz:ADFLV_1930"/>
<dbReference type="InterPro" id="IPR002187">
    <property type="entry name" value="N-reg_PII"/>
</dbReference>
<name>A0AAE7E727_9BACT</name>
<dbReference type="InterPro" id="IPR015867">
    <property type="entry name" value="N-reg_PII/ATP_PRibTrfase_C"/>
</dbReference>
<dbReference type="GO" id="GO:0030234">
    <property type="term" value="F:enzyme regulator activity"/>
    <property type="evidence" value="ECO:0007669"/>
    <property type="project" value="InterPro"/>
</dbReference>
<dbReference type="SUPFAM" id="SSF54913">
    <property type="entry name" value="GlnB-like"/>
    <property type="match status" value="1"/>
</dbReference>
<sequence length="116" mass="12878">MKFVTLVVIASSEHEDKIKLVAKEYGADGATIVQARGSSSGNKKSFFSLTFDGNQTVILYVLEERLSKKVLKAINNEILNKGTNCVAFTMPISHIIGLDREVLKKFEDTIKNEDDL</sequence>
<organism evidence="1 2">
    <name type="scientific">Arcobacter defluvii</name>
    <dbReference type="NCBI Taxonomy" id="873191"/>
    <lineage>
        <taxon>Bacteria</taxon>
        <taxon>Pseudomonadati</taxon>
        <taxon>Campylobacterota</taxon>
        <taxon>Epsilonproteobacteria</taxon>
        <taxon>Campylobacterales</taxon>
        <taxon>Arcobacteraceae</taxon>
        <taxon>Arcobacter</taxon>
    </lineage>
</organism>
<dbReference type="RefSeq" id="WP_014474546.1">
    <property type="nucleotide sequence ID" value="NZ_CP053835.1"/>
</dbReference>
<dbReference type="GO" id="GO:0006808">
    <property type="term" value="P:regulation of nitrogen utilization"/>
    <property type="evidence" value="ECO:0007669"/>
    <property type="project" value="InterPro"/>
</dbReference>
<dbReference type="Pfam" id="PF00543">
    <property type="entry name" value="P-II"/>
    <property type="match status" value="1"/>
</dbReference>
<keyword evidence="2" id="KW-1185">Reference proteome</keyword>
<dbReference type="Proteomes" id="UP000503313">
    <property type="component" value="Chromosome"/>
</dbReference>
<evidence type="ECO:0000313" key="2">
    <source>
        <dbReference type="Proteomes" id="UP000503313"/>
    </source>
</evidence>
<accession>A0AAE7E727</accession>
<evidence type="ECO:0000313" key="1">
    <source>
        <dbReference type="EMBL" id="QKF77947.1"/>
    </source>
</evidence>